<proteinExistence type="predicted"/>
<organism evidence="3 4">
    <name type="scientific">Sphaeroforma arctica JP610</name>
    <dbReference type="NCBI Taxonomy" id="667725"/>
    <lineage>
        <taxon>Eukaryota</taxon>
        <taxon>Ichthyosporea</taxon>
        <taxon>Ichthyophonida</taxon>
        <taxon>Sphaeroforma</taxon>
    </lineage>
</organism>
<dbReference type="GO" id="GO:0001156">
    <property type="term" value="F:TFIIIC-class transcription factor complex binding"/>
    <property type="evidence" value="ECO:0007669"/>
    <property type="project" value="TreeGrafter"/>
</dbReference>
<evidence type="ECO:0000313" key="3">
    <source>
        <dbReference type="EMBL" id="KNC85915.1"/>
    </source>
</evidence>
<dbReference type="PANTHER" id="PTHR22929:SF0">
    <property type="entry name" value="TRANSCRIPTION FACTOR TFIIIB COMPONENT B'' HOMOLOG"/>
    <property type="match status" value="1"/>
</dbReference>
<evidence type="ECO:0000313" key="4">
    <source>
        <dbReference type="Proteomes" id="UP000054560"/>
    </source>
</evidence>
<dbReference type="PROSITE" id="PS51293">
    <property type="entry name" value="SANT"/>
    <property type="match status" value="1"/>
</dbReference>
<dbReference type="InterPro" id="IPR039467">
    <property type="entry name" value="TFIIIB_B''_Myb"/>
</dbReference>
<feature type="domain" description="SANT" evidence="2">
    <location>
        <begin position="130"/>
        <end position="181"/>
    </location>
</feature>
<keyword evidence="4" id="KW-1185">Reference proteome</keyword>
<dbReference type="GO" id="GO:0070898">
    <property type="term" value="P:RNA polymerase III preinitiation complex assembly"/>
    <property type="evidence" value="ECO:0007669"/>
    <property type="project" value="TreeGrafter"/>
</dbReference>
<dbReference type="Proteomes" id="UP000054560">
    <property type="component" value="Unassembled WGS sequence"/>
</dbReference>
<evidence type="ECO:0000256" key="1">
    <source>
        <dbReference type="SAM" id="Coils"/>
    </source>
</evidence>
<dbReference type="Gene3D" id="1.10.10.60">
    <property type="entry name" value="Homeodomain-like"/>
    <property type="match status" value="1"/>
</dbReference>
<name>A0A0L0GA89_9EUKA</name>
<dbReference type="GO" id="GO:0000126">
    <property type="term" value="C:transcription factor TFIIIB complex"/>
    <property type="evidence" value="ECO:0007669"/>
    <property type="project" value="TreeGrafter"/>
</dbReference>
<dbReference type="AlphaFoldDB" id="A0A0L0GA89"/>
<dbReference type="CDD" id="cd00167">
    <property type="entry name" value="SANT"/>
    <property type="match status" value="1"/>
</dbReference>
<accession>A0A0L0GA89</accession>
<reference evidence="3 4" key="1">
    <citation type="submission" date="2011-02" db="EMBL/GenBank/DDBJ databases">
        <title>The Genome Sequence of Sphaeroforma arctica JP610.</title>
        <authorList>
            <consortium name="The Broad Institute Genome Sequencing Platform"/>
            <person name="Russ C."/>
            <person name="Cuomo C."/>
            <person name="Young S.K."/>
            <person name="Zeng Q."/>
            <person name="Gargeya S."/>
            <person name="Alvarado L."/>
            <person name="Berlin A."/>
            <person name="Chapman S.B."/>
            <person name="Chen Z."/>
            <person name="Freedman E."/>
            <person name="Gellesch M."/>
            <person name="Goldberg J."/>
            <person name="Griggs A."/>
            <person name="Gujja S."/>
            <person name="Heilman E."/>
            <person name="Heiman D."/>
            <person name="Howarth C."/>
            <person name="Mehta T."/>
            <person name="Neiman D."/>
            <person name="Pearson M."/>
            <person name="Roberts A."/>
            <person name="Saif S."/>
            <person name="Shea T."/>
            <person name="Shenoy N."/>
            <person name="Sisk P."/>
            <person name="Stolte C."/>
            <person name="Sykes S."/>
            <person name="White J."/>
            <person name="Yandava C."/>
            <person name="Burger G."/>
            <person name="Gray M.W."/>
            <person name="Holland P.W.H."/>
            <person name="King N."/>
            <person name="Lang F.B.F."/>
            <person name="Roger A.J."/>
            <person name="Ruiz-Trillo I."/>
            <person name="Haas B."/>
            <person name="Nusbaum C."/>
            <person name="Birren B."/>
        </authorList>
    </citation>
    <scope>NUCLEOTIDE SEQUENCE [LARGE SCALE GENOMIC DNA]</scope>
    <source>
        <strain evidence="3 4">JP610</strain>
    </source>
</reference>
<dbReference type="RefSeq" id="XP_014159817.1">
    <property type="nucleotide sequence ID" value="XM_014304342.1"/>
</dbReference>
<keyword evidence="1" id="KW-0175">Coiled coil</keyword>
<dbReference type="SMART" id="SM00717">
    <property type="entry name" value="SANT"/>
    <property type="match status" value="1"/>
</dbReference>
<dbReference type="PANTHER" id="PTHR22929">
    <property type="entry name" value="RNA POLYMERASE III TRANSCRIPTION INITIATION FACTOR B"/>
    <property type="match status" value="1"/>
</dbReference>
<dbReference type="GeneID" id="25902412"/>
<gene>
    <name evidence="3" type="ORF">SARC_01908</name>
</gene>
<dbReference type="Pfam" id="PF15963">
    <property type="entry name" value="Myb_DNA-bind_7"/>
    <property type="match status" value="1"/>
</dbReference>
<dbReference type="InterPro" id="IPR009057">
    <property type="entry name" value="Homeodomain-like_sf"/>
</dbReference>
<feature type="coiled-coil region" evidence="1">
    <location>
        <begin position="11"/>
        <end position="45"/>
    </location>
</feature>
<dbReference type="EMBL" id="KQ241677">
    <property type="protein sequence ID" value="KNC85915.1"/>
    <property type="molecule type" value="Genomic_DNA"/>
</dbReference>
<dbReference type="STRING" id="667725.A0A0L0GA89"/>
<evidence type="ECO:0000259" key="2">
    <source>
        <dbReference type="PROSITE" id="PS51293"/>
    </source>
</evidence>
<sequence length="265" mass="30317">MDMSPLRLCREVIDEKELAEEEQTLENLEDEIVEYDHQLVEQRAEFECLAPKEIKRAGAGISRNQITQGAAASQAEVMFDEDGNIVLNEDTLVSHVDDSIPGFNPDQPMDIVYEDDEHVRMSYHSYATWQRADKWTTSDTLAFYDAIKIFGSDFTFIHQKFPKRSRGQIRNKFKREEKTNRELIDKLLAEHVEVSRKLTSAISALPEFGILKDNIRSTDEYHTLKPDDSAFGAFKNDKDANGDLISENRGGVYIPELDMAMLDGF</sequence>
<dbReference type="OrthoDB" id="272624at2759"/>
<dbReference type="eggNOG" id="KOG2009">
    <property type="taxonomic scope" value="Eukaryota"/>
</dbReference>
<dbReference type="InterPro" id="IPR001005">
    <property type="entry name" value="SANT/Myb"/>
</dbReference>
<protein>
    <recommendedName>
        <fullName evidence="2">SANT domain-containing protein</fullName>
    </recommendedName>
</protein>
<dbReference type="InterPro" id="IPR017884">
    <property type="entry name" value="SANT_dom"/>
</dbReference>
<dbReference type="SUPFAM" id="SSF46689">
    <property type="entry name" value="Homeodomain-like"/>
    <property type="match status" value="1"/>
</dbReference>